<dbReference type="Proteomes" id="UP000765509">
    <property type="component" value="Unassembled WGS sequence"/>
</dbReference>
<organism evidence="1 2">
    <name type="scientific">Austropuccinia psidii MF-1</name>
    <dbReference type="NCBI Taxonomy" id="1389203"/>
    <lineage>
        <taxon>Eukaryota</taxon>
        <taxon>Fungi</taxon>
        <taxon>Dikarya</taxon>
        <taxon>Basidiomycota</taxon>
        <taxon>Pucciniomycotina</taxon>
        <taxon>Pucciniomycetes</taxon>
        <taxon>Pucciniales</taxon>
        <taxon>Sphaerophragmiaceae</taxon>
        <taxon>Austropuccinia</taxon>
    </lineage>
</organism>
<evidence type="ECO:0000313" key="1">
    <source>
        <dbReference type="EMBL" id="MBW0461721.1"/>
    </source>
</evidence>
<gene>
    <name evidence="1" type="ORF">O181_001436</name>
</gene>
<name>A0A9Q3BAZ7_9BASI</name>
<accession>A0A9Q3BAZ7</accession>
<dbReference type="EMBL" id="AVOT02000210">
    <property type="protein sequence ID" value="MBW0461721.1"/>
    <property type="molecule type" value="Genomic_DNA"/>
</dbReference>
<protein>
    <submittedName>
        <fullName evidence="1">Uncharacterized protein</fullName>
    </submittedName>
</protein>
<evidence type="ECO:0000313" key="2">
    <source>
        <dbReference type="Proteomes" id="UP000765509"/>
    </source>
</evidence>
<dbReference type="AlphaFoldDB" id="A0A9Q3BAZ7"/>
<proteinExistence type="predicted"/>
<keyword evidence="2" id="KW-1185">Reference proteome</keyword>
<comment type="caution">
    <text evidence="1">The sequence shown here is derived from an EMBL/GenBank/DDBJ whole genome shotgun (WGS) entry which is preliminary data.</text>
</comment>
<sequence length="85" mass="10143">MLRWKLSIQEYRGNMNIVPKYGNIHKNTVGLSRWALENTPENPAWVPHEEHHKEGISVTDIGTEFFNEFNERYNMEKNCHILFKI</sequence>
<reference evidence="1" key="1">
    <citation type="submission" date="2021-03" db="EMBL/GenBank/DDBJ databases">
        <title>Draft genome sequence of rust myrtle Austropuccinia psidii MF-1, a brazilian biotype.</title>
        <authorList>
            <person name="Quecine M.C."/>
            <person name="Pachon D.M.R."/>
            <person name="Bonatelli M.L."/>
            <person name="Correr F.H."/>
            <person name="Franceschini L.M."/>
            <person name="Leite T.F."/>
            <person name="Margarido G.R.A."/>
            <person name="Almeida C.A."/>
            <person name="Ferrarezi J.A."/>
            <person name="Labate C.A."/>
        </authorList>
    </citation>
    <scope>NUCLEOTIDE SEQUENCE</scope>
    <source>
        <strain evidence="1">MF-1</strain>
    </source>
</reference>
<dbReference type="OrthoDB" id="2507171at2759"/>